<keyword evidence="1" id="KW-0175">Coiled coil</keyword>
<feature type="coiled-coil region" evidence="1">
    <location>
        <begin position="339"/>
        <end position="409"/>
    </location>
</feature>
<proteinExistence type="predicted"/>
<comment type="caution">
    <text evidence="3">The sequence shown here is derived from an EMBL/GenBank/DDBJ whole genome shotgun (WGS) entry which is preliminary data.</text>
</comment>
<feature type="coiled-coil region" evidence="1">
    <location>
        <begin position="857"/>
        <end position="884"/>
    </location>
</feature>
<gene>
    <name evidence="3" type="ORF">GPM918_LOCUS12860</name>
    <name evidence="4" type="ORF">SRO942_LOCUS12860</name>
</gene>
<feature type="coiled-coil region" evidence="1">
    <location>
        <begin position="536"/>
        <end position="563"/>
    </location>
</feature>
<name>A0A814FAJ2_9BILA</name>
<sequence>MYRDEKRTTTTTTDQRSRYSPRKRSRIRFRRHLSDDSSQESFYDSLNTKQNPMVQQTDSSKRNKNRPTQEQTYEFNDAFIGALKSYAEIKARHSTTSKQTTPISTRRRNLNDINERRHTIHSIGQDQLNTILQSTDMDRLVSQNPLASRLDHQQQAGVTQRIVNQNPLITTSISHQALQHDLMSPRSSETSEVLVYPSSISLRGLLSYQDVLSAIEREFHLHEGQEREIIMKLWLKIQTMVSLFHRYRYLLQDLSLDDKDFQGGLKSIREMIYFGNRDVHYLREQTARLEEQNKFLEEEFRRQLQKIHQDKNEQITRLRQIIDKACPPPDEFGDNATDLTHLSELMQRFMQQNVELQREIETLRAKLEYAFTLLHEKLDNNSATSNSVLQIAVEQCRQTEHQLQELKFKSSTQQEENDLLRYLADKSHNSVDVSQLFTIIEQRSLERETTRVKHELDVTEKKIAELERRFENADDNVQFSIERLKLKCDVLRSHIASCNKRLSEVVSRRLTQGNSNDLEQIFEQNENLRSSNTTDMLALQTELERLRAQNERLTNELVNSKRSTQLENELLSLRERYNEIAEYSNFELNKMKKLLQEEKEARILAERQMFETNSNEPRINLDMLENERRRSAQLEHELITLKMKYDDVCERITGATLQLERVQVVLDQTLKRCDQLEKEKSEINAHSEVLSKNVVNVTAKYKDKMSTIKTQQTDRERREAQIRTEQLQNEIERLKDALTHKQEIIFEKDRIIQDTQFKNKEVQLERQTVEERISNEYKRLSELSEKNRVLEDELERIKRSQILENITVRRTDVINVDTVGGGSNVDNQRLDDLKTKVNSSLSVNDLERRFVAEKSTKESLQVQIKLLEDENADLREIMLQMRKRAQDGRRDERDRCDEINQLIARAEFNARQYMTNFNMSTPPSHTITAPLLPLSTPLMPVSPKLT</sequence>
<feature type="coiled-coil region" evidence="1">
    <location>
        <begin position="449"/>
        <end position="483"/>
    </location>
</feature>
<evidence type="ECO:0000313" key="3">
    <source>
        <dbReference type="EMBL" id="CAF0983183.1"/>
    </source>
</evidence>
<reference evidence="3" key="1">
    <citation type="submission" date="2021-02" db="EMBL/GenBank/DDBJ databases">
        <authorList>
            <person name="Nowell W R."/>
        </authorList>
    </citation>
    <scope>NUCLEOTIDE SEQUENCE</scope>
</reference>
<accession>A0A814FAJ2</accession>
<keyword evidence="5" id="KW-1185">Reference proteome</keyword>
<dbReference type="EMBL" id="CAJOBC010002869">
    <property type="protein sequence ID" value="CAF3755606.1"/>
    <property type="molecule type" value="Genomic_DNA"/>
</dbReference>
<dbReference type="OrthoDB" id="10053328at2759"/>
<organism evidence="3 5">
    <name type="scientific">Didymodactylos carnosus</name>
    <dbReference type="NCBI Taxonomy" id="1234261"/>
    <lineage>
        <taxon>Eukaryota</taxon>
        <taxon>Metazoa</taxon>
        <taxon>Spiralia</taxon>
        <taxon>Gnathifera</taxon>
        <taxon>Rotifera</taxon>
        <taxon>Eurotatoria</taxon>
        <taxon>Bdelloidea</taxon>
        <taxon>Philodinida</taxon>
        <taxon>Philodinidae</taxon>
        <taxon>Didymodactylos</taxon>
    </lineage>
</organism>
<dbReference type="EMBL" id="CAJNOQ010002869">
    <property type="protein sequence ID" value="CAF0983183.1"/>
    <property type="molecule type" value="Genomic_DNA"/>
</dbReference>
<feature type="compositionally biased region" description="Basic residues" evidence="2">
    <location>
        <begin position="19"/>
        <end position="31"/>
    </location>
</feature>
<feature type="region of interest" description="Disordered" evidence="2">
    <location>
        <begin position="1"/>
        <end position="71"/>
    </location>
</feature>
<feature type="compositionally biased region" description="Polar residues" evidence="2">
    <location>
        <begin position="39"/>
        <end position="58"/>
    </location>
</feature>
<dbReference type="Proteomes" id="UP000681722">
    <property type="component" value="Unassembled WGS sequence"/>
</dbReference>
<feature type="coiled-coil region" evidence="1">
    <location>
        <begin position="588"/>
        <end position="800"/>
    </location>
</feature>
<evidence type="ECO:0000256" key="2">
    <source>
        <dbReference type="SAM" id="MobiDB-lite"/>
    </source>
</evidence>
<dbReference type="AlphaFoldDB" id="A0A814FAJ2"/>
<evidence type="ECO:0000313" key="5">
    <source>
        <dbReference type="Proteomes" id="UP000663829"/>
    </source>
</evidence>
<feature type="coiled-coil region" evidence="1">
    <location>
        <begin position="279"/>
        <end position="313"/>
    </location>
</feature>
<protein>
    <submittedName>
        <fullName evidence="3">Uncharacterized protein</fullName>
    </submittedName>
</protein>
<dbReference type="Proteomes" id="UP000663829">
    <property type="component" value="Unassembled WGS sequence"/>
</dbReference>
<evidence type="ECO:0000313" key="4">
    <source>
        <dbReference type="EMBL" id="CAF3755606.1"/>
    </source>
</evidence>
<evidence type="ECO:0000256" key="1">
    <source>
        <dbReference type="SAM" id="Coils"/>
    </source>
</evidence>